<organism evidence="3 4">
    <name type="scientific">Paenibacillus chungangensis</name>
    <dbReference type="NCBI Taxonomy" id="696535"/>
    <lineage>
        <taxon>Bacteria</taxon>
        <taxon>Bacillati</taxon>
        <taxon>Bacillota</taxon>
        <taxon>Bacilli</taxon>
        <taxon>Bacillales</taxon>
        <taxon>Paenibacillaceae</taxon>
        <taxon>Paenibacillus</taxon>
    </lineage>
</organism>
<keyword evidence="4" id="KW-1185">Reference proteome</keyword>
<gene>
    <name evidence="3" type="ORF">ACFQ2I_20840</name>
</gene>
<reference evidence="4" key="1">
    <citation type="journal article" date="2019" name="Int. J. Syst. Evol. Microbiol.">
        <title>The Global Catalogue of Microorganisms (GCM) 10K type strain sequencing project: providing services to taxonomists for standard genome sequencing and annotation.</title>
        <authorList>
            <consortium name="The Broad Institute Genomics Platform"/>
            <consortium name="The Broad Institute Genome Sequencing Center for Infectious Disease"/>
            <person name="Wu L."/>
            <person name="Ma J."/>
        </authorList>
    </citation>
    <scope>NUCLEOTIDE SEQUENCE [LARGE SCALE GENOMIC DNA]</scope>
    <source>
        <strain evidence="4">CCUG 59129</strain>
    </source>
</reference>
<dbReference type="Proteomes" id="UP001596989">
    <property type="component" value="Unassembled WGS sequence"/>
</dbReference>
<comment type="caution">
    <text evidence="3">The sequence shown here is derived from an EMBL/GenBank/DDBJ whole genome shotgun (WGS) entry which is preliminary data.</text>
</comment>
<evidence type="ECO:0000313" key="4">
    <source>
        <dbReference type="Proteomes" id="UP001596989"/>
    </source>
</evidence>
<feature type="transmembrane region" description="Helical" evidence="2">
    <location>
        <begin position="7"/>
        <end position="30"/>
    </location>
</feature>
<keyword evidence="2" id="KW-0472">Membrane</keyword>
<evidence type="ECO:0000313" key="3">
    <source>
        <dbReference type="EMBL" id="MFD0961793.1"/>
    </source>
</evidence>
<keyword evidence="2" id="KW-1133">Transmembrane helix</keyword>
<evidence type="ECO:0008006" key="5">
    <source>
        <dbReference type="Google" id="ProtNLM"/>
    </source>
</evidence>
<feature type="compositionally biased region" description="Basic and acidic residues" evidence="1">
    <location>
        <begin position="111"/>
        <end position="120"/>
    </location>
</feature>
<accession>A0ABW3HWD0</accession>
<dbReference type="RefSeq" id="WP_377567701.1">
    <property type="nucleotide sequence ID" value="NZ_JBHTJZ010000066.1"/>
</dbReference>
<proteinExistence type="predicted"/>
<evidence type="ECO:0000256" key="2">
    <source>
        <dbReference type="SAM" id="Phobius"/>
    </source>
</evidence>
<feature type="region of interest" description="Disordered" evidence="1">
    <location>
        <begin position="100"/>
        <end position="136"/>
    </location>
</feature>
<protein>
    <recommendedName>
        <fullName evidence="5">Spore coat protein</fullName>
    </recommendedName>
</protein>
<sequence length="220" mass="24284">MLRGVAWLGKIVAAGLLISFLSIWTTGYIVTSYVETALKQYNIPLDMPPMAMSGVWGDLWGSEPLLTAQAVDESEKGTEERTDDAASAFDEQLDEWAKAPLTDIGGGSGSHAEEGLEEVHQGSVAESGELDDSGHSDLEGIEAALTTEELDRVKNTMSEEDKVRLLDILSTKLPQETWQKISKYVEEGLSEEELLSIQQLMAQHLDQEEYDEMMGILKKY</sequence>
<dbReference type="EMBL" id="JBHTJZ010000066">
    <property type="protein sequence ID" value="MFD0961793.1"/>
    <property type="molecule type" value="Genomic_DNA"/>
</dbReference>
<keyword evidence="2" id="KW-0812">Transmembrane</keyword>
<name>A0ABW3HWD0_9BACL</name>
<evidence type="ECO:0000256" key="1">
    <source>
        <dbReference type="SAM" id="MobiDB-lite"/>
    </source>
</evidence>